<dbReference type="OrthoDB" id="4187154at2759"/>
<evidence type="ECO:0000313" key="1">
    <source>
        <dbReference type="EMBL" id="KAF2840814.1"/>
    </source>
</evidence>
<reference evidence="1" key="1">
    <citation type="journal article" date="2020" name="Stud. Mycol.">
        <title>101 Dothideomycetes genomes: a test case for predicting lifestyles and emergence of pathogens.</title>
        <authorList>
            <person name="Haridas S."/>
            <person name="Albert R."/>
            <person name="Binder M."/>
            <person name="Bloem J."/>
            <person name="Labutti K."/>
            <person name="Salamov A."/>
            <person name="Andreopoulos B."/>
            <person name="Baker S."/>
            <person name="Barry K."/>
            <person name="Bills G."/>
            <person name="Bluhm B."/>
            <person name="Cannon C."/>
            <person name="Castanera R."/>
            <person name="Culley D."/>
            <person name="Daum C."/>
            <person name="Ezra D."/>
            <person name="Gonzalez J."/>
            <person name="Henrissat B."/>
            <person name="Kuo A."/>
            <person name="Liang C."/>
            <person name="Lipzen A."/>
            <person name="Lutzoni F."/>
            <person name="Magnuson J."/>
            <person name="Mondo S."/>
            <person name="Nolan M."/>
            <person name="Ohm R."/>
            <person name="Pangilinan J."/>
            <person name="Park H.-J."/>
            <person name="Ramirez L."/>
            <person name="Alfaro M."/>
            <person name="Sun H."/>
            <person name="Tritt A."/>
            <person name="Yoshinaga Y."/>
            <person name="Zwiers L.-H."/>
            <person name="Turgeon B."/>
            <person name="Goodwin S."/>
            <person name="Spatafora J."/>
            <person name="Crous P."/>
            <person name="Grigoriev I."/>
        </authorList>
    </citation>
    <scope>NUCLEOTIDE SEQUENCE</scope>
    <source>
        <strain evidence="1">CBS 101060</strain>
    </source>
</reference>
<evidence type="ECO:0000313" key="2">
    <source>
        <dbReference type="Proteomes" id="UP000799429"/>
    </source>
</evidence>
<dbReference type="AlphaFoldDB" id="A0A9P4SED1"/>
<keyword evidence="2" id="KW-1185">Reference proteome</keyword>
<name>A0A9P4SED1_9PEZI</name>
<sequence length="572" mass="64229">MSFQNMESPTPISLGTFRLTHPKAHLHIKGSANISASYADTYSSHTSQAPLDLELLISGSVWVCRGAGLRLRIRILVDSEPLDDEILDDLANEIGGAEFWRQLRLRATPATVRREGNACEVSEDLFGSEIPAATVEDRIPSEGIVDIEINHVRDLEEGVKSRHKLSVGVPAADVKPPVGVACVGLDLVRLELRVEKQKRRGVKRRRMGTDEEEFRSLEEMRMYVEFEEFRNLKEQGKNLEQEELLNLKELDDRTQALSMPLDPRRGDGIPLTTHATPIYSRTIDDLQWSLQRDEAMDLINASLRMIICDRPVRLAQGIKILDDNISSSLSKIAPMLFSPAYLQGVSQRAVLIPTISHAISNYLQKSTSLVMAQLGLEENRSTPQTGCIRTKREEPVVTAAGIYESNSANLWRLLQANIYDPTAGRRLKMFDAKHVKLCNGEQPGKSRETPAYRQDEDIWEYKDFGSKTIPRAVNYEDTLFDDALEKLPHMLFEDEHHDFNEDEGSVASGYDMLDYMNVSTAPKNSMLDCTQGDYQSEVVVDQIVVGATTYEADSEMLDSEWADNWGISAVVS</sequence>
<comment type="caution">
    <text evidence="1">The sequence shown here is derived from an EMBL/GenBank/DDBJ whole genome shotgun (WGS) entry which is preliminary data.</text>
</comment>
<accession>A0A9P4SED1</accession>
<proteinExistence type="predicted"/>
<dbReference type="Proteomes" id="UP000799429">
    <property type="component" value="Unassembled WGS sequence"/>
</dbReference>
<protein>
    <submittedName>
        <fullName evidence="1">Uncharacterized protein</fullName>
    </submittedName>
</protein>
<dbReference type="EMBL" id="MU006092">
    <property type="protein sequence ID" value="KAF2840814.1"/>
    <property type="molecule type" value="Genomic_DNA"/>
</dbReference>
<gene>
    <name evidence="1" type="ORF">M501DRAFT_1014810</name>
</gene>
<organism evidence="1 2">
    <name type="scientific">Patellaria atrata CBS 101060</name>
    <dbReference type="NCBI Taxonomy" id="1346257"/>
    <lineage>
        <taxon>Eukaryota</taxon>
        <taxon>Fungi</taxon>
        <taxon>Dikarya</taxon>
        <taxon>Ascomycota</taxon>
        <taxon>Pezizomycotina</taxon>
        <taxon>Dothideomycetes</taxon>
        <taxon>Dothideomycetes incertae sedis</taxon>
        <taxon>Patellariales</taxon>
        <taxon>Patellariaceae</taxon>
        <taxon>Patellaria</taxon>
    </lineage>
</organism>